<proteinExistence type="predicted"/>
<dbReference type="InParanoid" id="A0A286ZP19"/>
<dbReference type="OrthoDB" id="9711327at2759"/>
<dbReference type="AlphaFoldDB" id="A0A286ZP19"/>
<dbReference type="GeneID" id="106508044"/>
<organism evidence="1 2">
    <name type="scientific">Sus scrofa</name>
    <name type="common">Pig</name>
    <dbReference type="NCBI Taxonomy" id="9823"/>
    <lineage>
        <taxon>Eukaryota</taxon>
        <taxon>Metazoa</taxon>
        <taxon>Chordata</taxon>
        <taxon>Craniata</taxon>
        <taxon>Vertebrata</taxon>
        <taxon>Euteleostomi</taxon>
        <taxon>Mammalia</taxon>
        <taxon>Eutheria</taxon>
        <taxon>Laurasiatheria</taxon>
        <taxon>Artiodactyla</taxon>
        <taxon>Suina</taxon>
        <taxon>Suidae</taxon>
        <taxon>Sus</taxon>
    </lineage>
</organism>
<evidence type="ECO:0008006" key="3">
    <source>
        <dbReference type="Google" id="ProtNLM"/>
    </source>
</evidence>
<reference evidence="1" key="2">
    <citation type="journal article" date="2020" name="Gigascience">
        <title>An improved pig reference genome sequence to enable pig genetics and genomics research.</title>
        <authorList>
            <person name="Warr A."/>
            <person name="Affara N."/>
            <person name="Aken B."/>
            <person name="Beiki H."/>
            <person name="Bickhart D.M."/>
            <person name="Billis K."/>
            <person name="Chow W."/>
            <person name="Eory L."/>
            <person name="Finlayson H.A."/>
            <person name="Flicek P."/>
            <person name="Giron C.G."/>
            <person name="Griffin D.K."/>
            <person name="Hall R."/>
            <person name="Hannum G."/>
            <person name="Hourlier T."/>
            <person name="Howe K."/>
            <person name="Hume D.A."/>
            <person name="Izuogu O."/>
            <person name="Kim K."/>
            <person name="Koren S."/>
            <person name="Liu H."/>
            <person name="Manchanda N."/>
            <person name="Martin F.J."/>
            <person name="Nonneman D.J."/>
            <person name="O'Connor R.E."/>
            <person name="Phillippy A.M."/>
            <person name="Rohrer G.A."/>
            <person name="Rosen B.D."/>
            <person name="Rund L.A."/>
            <person name="Sargent C.A."/>
            <person name="Schook L.B."/>
            <person name="Schroeder S.G."/>
            <person name="Schwartz A.S."/>
            <person name="Skinner B.M."/>
            <person name="Talbot R."/>
            <person name="Tseng E."/>
            <person name="Tuggle C.K."/>
            <person name="Watson M."/>
            <person name="Smith T.P.L."/>
            <person name="Archibald A.L."/>
        </authorList>
    </citation>
    <scope>NUCLEOTIDE SEQUENCE [LARGE SCALE GENOMIC DNA]</scope>
    <source>
        <strain evidence="1">Duroc</strain>
    </source>
</reference>
<dbReference type="Proteomes" id="UP000008227">
    <property type="component" value="Chromosome 13"/>
</dbReference>
<dbReference type="KEGG" id="ssc:106508044"/>
<dbReference type="GO" id="GO:0005829">
    <property type="term" value="C:cytosol"/>
    <property type="evidence" value="ECO:0007669"/>
    <property type="project" value="UniProtKB-ARBA"/>
</dbReference>
<accession>A0A286ZP19</accession>
<protein>
    <recommendedName>
        <fullName evidence="3">Keratin-associated protein 12-1-like</fullName>
    </recommendedName>
</protein>
<dbReference type="GeneTree" id="ENSGT00940000161526"/>
<dbReference type="Reactome" id="R-SSC-6805567">
    <property type="pathway name" value="Keratinization"/>
</dbReference>
<gene>
    <name evidence="1" type="primary">LOC106508044</name>
</gene>
<sequence>MLGRRDGNSHEEVTRCASALLGRPLPGYKGCPGRKPADITALLQTPAHPHTTMSYTSCSSGCQTACYVPSSCQPSSCTSSSCQASCVPVSYRKVVCVPVSCRPAVCVAPSCQSSGCLPVSCKPVVWVAPSCQSSGFCQPLRPSLVCRPLSCSTPSCF</sequence>
<keyword evidence="2" id="KW-1185">Reference proteome</keyword>
<dbReference type="STRING" id="9823.ENSSSCP00000033217"/>
<reference evidence="2" key="1">
    <citation type="submission" date="2009-11" db="EMBL/GenBank/DDBJ databases">
        <authorList>
            <consortium name="Porcine genome sequencing project"/>
        </authorList>
    </citation>
    <scope>NUCLEOTIDE SEQUENCE [LARGE SCALE GENOMIC DNA]</scope>
    <source>
        <strain evidence="2">Duroc</strain>
    </source>
</reference>
<evidence type="ECO:0000313" key="1">
    <source>
        <dbReference type="Ensembl" id="ENSSSCP00000033217.2"/>
    </source>
</evidence>
<dbReference type="GO" id="GO:0045095">
    <property type="term" value="C:keratin filament"/>
    <property type="evidence" value="ECO:0007669"/>
    <property type="project" value="InterPro"/>
</dbReference>
<reference evidence="1" key="3">
    <citation type="submission" date="2025-08" db="UniProtKB">
        <authorList>
            <consortium name="Ensembl"/>
        </authorList>
    </citation>
    <scope>IDENTIFICATION</scope>
</reference>
<reference evidence="1" key="4">
    <citation type="submission" date="2025-09" db="UniProtKB">
        <authorList>
            <consortium name="Ensembl"/>
        </authorList>
    </citation>
    <scope>IDENTIFICATION</scope>
</reference>
<dbReference type="RefSeq" id="XP_013845676.2">
    <property type="nucleotide sequence ID" value="XM_013990222.2"/>
</dbReference>
<evidence type="ECO:0000313" key="2">
    <source>
        <dbReference type="Proteomes" id="UP000008227"/>
    </source>
</evidence>
<dbReference type="Bgee" id="ENSSSCG00000037222">
    <property type="expression patterns" value="Expressed in ovary and 1 other cell type or tissue"/>
</dbReference>
<name>A0A286ZP19_PIG</name>
<dbReference type="Ensembl" id="ENSSSCT00000063110.2">
    <property type="protein sequence ID" value="ENSSSCP00000033217.2"/>
    <property type="gene ID" value="ENSSSCG00000037222.2"/>
</dbReference>